<dbReference type="GO" id="GO:0006355">
    <property type="term" value="P:regulation of DNA-templated transcription"/>
    <property type="evidence" value="ECO:0007669"/>
    <property type="project" value="InterPro"/>
</dbReference>
<evidence type="ECO:0000259" key="4">
    <source>
        <dbReference type="PROSITE" id="PS51063"/>
    </source>
</evidence>
<dbReference type="Pfam" id="PF13545">
    <property type="entry name" value="HTH_Crp_2"/>
    <property type="match status" value="1"/>
</dbReference>
<dbReference type="InterPro" id="IPR018490">
    <property type="entry name" value="cNMP-bd_dom_sf"/>
</dbReference>
<protein>
    <submittedName>
        <fullName evidence="5">Helix-turn-helix domain-containing protein</fullName>
    </submittedName>
</protein>
<dbReference type="EMBL" id="WTYI01000001">
    <property type="protein sequence ID" value="MXO95061.1"/>
    <property type="molecule type" value="Genomic_DNA"/>
</dbReference>
<dbReference type="SUPFAM" id="SSF46785">
    <property type="entry name" value="Winged helix' DNA-binding domain"/>
    <property type="match status" value="1"/>
</dbReference>
<dbReference type="InterPro" id="IPR036388">
    <property type="entry name" value="WH-like_DNA-bd_sf"/>
</dbReference>
<evidence type="ECO:0000313" key="6">
    <source>
        <dbReference type="Proteomes" id="UP000432727"/>
    </source>
</evidence>
<dbReference type="OrthoDB" id="6155297at2"/>
<dbReference type="Gene3D" id="1.10.10.10">
    <property type="entry name" value="Winged helix-like DNA-binding domain superfamily/Winged helix DNA-binding domain"/>
    <property type="match status" value="1"/>
</dbReference>
<evidence type="ECO:0000256" key="3">
    <source>
        <dbReference type="ARBA" id="ARBA00023163"/>
    </source>
</evidence>
<comment type="caution">
    <text evidence="5">The sequence shown here is derived from an EMBL/GenBank/DDBJ whole genome shotgun (WGS) entry which is preliminary data.</text>
</comment>
<feature type="domain" description="HTH crp-type" evidence="4">
    <location>
        <begin position="154"/>
        <end position="228"/>
    </location>
</feature>
<dbReference type="Proteomes" id="UP000432727">
    <property type="component" value="Unassembled WGS sequence"/>
</dbReference>
<dbReference type="InterPro" id="IPR036390">
    <property type="entry name" value="WH_DNA-bd_sf"/>
</dbReference>
<name>A0A6I4TJ83_9SPHN</name>
<reference evidence="5 6" key="1">
    <citation type="submission" date="2019-12" db="EMBL/GenBank/DDBJ databases">
        <title>Genomic-based taxomic classification of the family Erythrobacteraceae.</title>
        <authorList>
            <person name="Xu L."/>
        </authorList>
    </citation>
    <scope>NUCLEOTIDE SEQUENCE [LARGE SCALE GENOMIC DNA]</scope>
    <source>
        <strain evidence="5 6">JCM 12189</strain>
    </source>
</reference>
<dbReference type="PROSITE" id="PS51063">
    <property type="entry name" value="HTH_CRP_2"/>
    <property type="match status" value="1"/>
</dbReference>
<dbReference type="GO" id="GO:0003677">
    <property type="term" value="F:DNA binding"/>
    <property type="evidence" value="ECO:0007669"/>
    <property type="project" value="UniProtKB-KW"/>
</dbReference>
<dbReference type="InterPro" id="IPR014710">
    <property type="entry name" value="RmlC-like_jellyroll"/>
</dbReference>
<sequence>MAASTELERFPNTGLFLEGRLRHDLSQEEKVELESLVSRVEILPDGHRLISRGDICDHSTMLIDGFMLRTLDSGDRRYGVSFHVPGDFVDLHCFALKRLDHNIECVGQAKVGLVPHERIAEVMKEKPHLARLFWFSTLLDAAMHREWIMKLEQLKVPQRIAHIFAEVWCRLDMVGLAFEDGFDTPLTQADLADMCGATPIHVNRAIGELRKSGIADFNRGEVRICNREKLESFADFEKDYLYGDGALSLRQDGL</sequence>
<evidence type="ECO:0000313" key="5">
    <source>
        <dbReference type="EMBL" id="MXO95061.1"/>
    </source>
</evidence>
<keyword evidence="6" id="KW-1185">Reference proteome</keyword>
<organism evidence="5 6">
    <name type="scientific">Qipengyuania aquimaris</name>
    <dbReference type="NCBI Taxonomy" id="255984"/>
    <lineage>
        <taxon>Bacteria</taxon>
        <taxon>Pseudomonadati</taxon>
        <taxon>Pseudomonadota</taxon>
        <taxon>Alphaproteobacteria</taxon>
        <taxon>Sphingomonadales</taxon>
        <taxon>Erythrobacteraceae</taxon>
        <taxon>Qipengyuania</taxon>
    </lineage>
</organism>
<dbReference type="SUPFAM" id="SSF51206">
    <property type="entry name" value="cAMP-binding domain-like"/>
    <property type="match status" value="1"/>
</dbReference>
<keyword evidence="2" id="KW-0238">DNA-binding</keyword>
<keyword evidence="3" id="KW-0804">Transcription</keyword>
<dbReference type="AlphaFoldDB" id="A0A6I4TJ83"/>
<proteinExistence type="predicted"/>
<gene>
    <name evidence="5" type="ORF">GRI34_01355</name>
</gene>
<keyword evidence="1" id="KW-0805">Transcription regulation</keyword>
<accession>A0A6I4TJ83</accession>
<evidence type="ECO:0000256" key="1">
    <source>
        <dbReference type="ARBA" id="ARBA00023015"/>
    </source>
</evidence>
<dbReference type="InterPro" id="IPR012318">
    <property type="entry name" value="HTH_CRP"/>
</dbReference>
<dbReference type="Gene3D" id="2.60.120.10">
    <property type="entry name" value="Jelly Rolls"/>
    <property type="match status" value="1"/>
</dbReference>
<evidence type="ECO:0000256" key="2">
    <source>
        <dbReference type="ARBA" id="ARBA00023125"/>
    </source>
</evidence>